<evidence type="ECO:0000259" key="3">
    <source>
        <dbReference type="PROSITE" id="PS50001"/>
    </source>
</evidence>
<evidence type="ECO:0000256" key="1">
    <source>
        <dbReference type="ARBA" id="ARBA00022999"/>
    </source>
</evidence>
<dbReference type="Gene3D" id="3.30.505.10">
    <property type="entry name" value="SH2 domain"/>
    <property type="match status" value="1"/>
</dbReference>
<protein>
    <submittedName>
        <fullName evidence="5">Uncharacterized protein LOC124817817</fullName>
    </submittedName>
</protein>
<keyword evidence="4" id="KW-1185">Reference proteome</keyword>
<dbReference type="PANTHER" id="PTHR10155">
    <property type="entry name" value="PHOSPHATIDYLINOSITOL 3-KINASE REGULATORY SUBUNIT"/>
    <property type="match status" value="1"/>
</dbReference>
<dbReference type="SUPFAM" id="SSF55550">
    <property type="entry name" value="SH2 domain"/>
    <property type="match status" value="1"/>
</dbReference>
<dbReference type="GeneID" id="124817817"/>
<dbReference type="SMART" id="SM00252">
    <property type="entry name" value="SH2"/>
    <property type="match status" value="1"/>
</dbReference>
<name>A0ABM4CDK7_HYDVU</name>
<keyword evidence="1 2" id="KW-0727">SH2 domain</keyword>
<evidence type="ECO:0000256" key="2">
    <source>
        <dbReference type="PROSITE-ProRule" id="PRU00191"/>
    </source>
</evidence>
<dbReference type="InterPro" id="IPR000980">
    <property type="entry name" value="SH2"/>
</dbReference>
<evidence type="ECO:0000313" key="4">
    <source>
        <dbReference type="Proteomes" id="UP001652625"/>
    </source>
</evidence>
<proteinExistence type="predicted"/>
<evidence type="ECO:0000313" key="5">
    <source>
        <dbReference type="RefSeq" id="XP_065659761.1"/>
    </source>
</evidence>
<dbReference type="InterPro" id="IPR036860">
    <property type="entry name" value="SH2_dom_sf"/>
</dbReference>
<gene>
    <name evidence="5" type="primary">LOC124817817</name>
</gene>
<dbReference type="RefSeq" id="XP_065659761.1">
    <property type="nucleotide sequence ID" value="XM_065803689.1"/>
</dbReference>
<dbReference type="PROSITE" id="PS50001">
    <property type="entry name" value="SH2"/>
    <property type="match status" value="1"/>
</dbReference>
<organism evidence="4 5">
    <name type="scientific">Hydra vulgaris</name>
    <name type="common">Hydra</name>
    <name type="synonym">Hydra attenuata</name>
    <dbReference type="NCBI Taxonomy" id="6087"/>
    <lineage>
        <taxon>Eukaryota</taxon>
        <taxon>Metazoa</taxon>
        <taxon>Cnidaria</taxon>
        <taxon>Hydrozoa</taxon>
        <taxon>Hydroidolina</taxon>
        <taxon>Anthoathecata</taxon>
        <taxon>Aplanulata</taxon>
        <taxon>Hydridae</taxon>
        <taxon>Hydra</taxon>
    </lineage>
</organism>
<reference evidence="5" key="1">
    <citation type="submission" date="2025-08" db="UniProtKB">
        <authorList>
            <consortium name="RefSeq"/>
        </authorList>
    </citation>
    <scope>IDENTIFICATION</scope>
</reference>
<feature type="domain" description="SH2" evidence="3">
    <location>
        <begin position="47"/>
        <end position="136"/>
    </location>
</feature>
<dbReference type="PANTHER" id="PTHR10155:SF16">
    <property type="entry name" value="SUPPRESSOR OF CYTOKINE SIGNALING 2"/>
    <property type="match status" value="1"/>
</dbReference>
<dbReference type="Proteomes" id="UP001652625">
    <property type="component" value="Chromosome 08"/>
</dbReference>
<dbReference type="Pfam" id="PF00017">
    <property type="entry name" value="SH2"/>
    <property type="match status" value="1"/>
</dbReference>
<accession>A0ABM4CDK7</accession>
<sequence>MKIMFEKVTICIYPQVKDLGLMKKETTDILSVEIFHNNLIELECCGFYYYNLTLEESQNVLKDKKPGSYIIRDSSDKSFYYVLSLISGKKKVINFRIYFHDGKFLFDGALLRSTSVIGLVTLFQKNYSKYSLYKPILKHVPSLLHSSRLVVNQSLQDKSKLPVYIQRILSSYPYEI</sequence>